<comment type="pathway">
    <text evidence="9 12">Amino-acid biosynthesis; L-proline biosynthesis; L-proline from L-glutamate 5-semialdehyde: step 1/1.</text>
</comment>
<dbReference type="FunFam" id="1.10.3730.10:FF:000001">
    <property type="entry name" value="Pyrroline-5-carboxylate reductase"/>
    <property type="match status" value="1"/>
</dbReference>
<dbReference type="SUPFAM" id="SSF48179">
    <property type="entry name" value="6-phosphogluconate dehydrogenase C-terminal domain-like"/>
    <property type="match status" value="1"/>
</dbReference>
<dbReference type="PANTHER" id="PTHR11645:SF0">
    <property type="entry name" value="PYRROLINE-5-CARBOXYLATE REDUCTASE 3"/>
    <property type="match status" value="1"/>
</dbReference>
<dbReference type="PIRSF" id="PIRSF000193">
    <property type="entry name" value="Pyrrol-5-carb_rd"/>
    <property type="match status" value="1"/>
</dbReference>
<dbReference type="UniPathway" id="UPA00098">
    <property type="reaction ID" value="UER00361"/>
</dbReference>
<keyword evidence="6 9" id="KW-0521">NADP</keyword>
<evidence type="ECO:0000259" key="14">
    <source>
        <dbReference type="Pfam" id="PF14748"/>
    </source>
</evidence>
<evidence type="ECO:0000256" key="6">
    <source>
        <dbReference type="ARBA" id="ARBA00022857"/>
    </source>
</evidence>
<dbReference type="Pfam" id="PF14748">
    <property type="entry name" value="P5CR_dimer"/>
    <property type="match status" value="1"/>
</dbReference>
<dbReference type="Proteomes" id="UP000502998">
    <property type="component" value="Chromosome"/>
</dbReference>
<dbReference type="InterPro" id="IPR036291">
    <property type="entry name" value="NAD(P)-bd_dom_sf"/>
</dbReference>
<dbReference type="KEGG" id="esg:EsVE80_03270"/>
<keyword evidence="16" id="KW-1185">Reference proteome</keyword>
<keyword evidence="5 9" id="KW-0641">Proline biosynthesis</keyword>
<keyword evidence="3 9" id="KW-0963">Cytoplasm</keyword>
<feature type="domain" description="Pyrroline-5-carboxylate reductase catalytic N-terminal" evidence="13">
    <location>
        <begin position="1"/>
        <end position="87"/>
    </location>
</feature>
<evidence type="ECO:0000256" key="10">
    <source>
        <dbReference type="NCBIfam" id="TIGR00112"/>
    </source>
</evidence>
<evidence type="ECO:0000313" key="16">
    <source>
        <dbReference type="Proteomes" id="UP000502998"/>
    </source>
</evidence>
<feature type="binding site" evidence="11">
    <location>
        <begin position="58"/>
        <end position="61"/>
    </location>
    <ligand>
        <name>NADP(+)</name>
        <dbReference type="ChEBI" id="CHEBI:58349"/>
    </ligand>
</feature>
<evidence type="ECO:0000256" key="1">
    <source>
        <dbReference type="ARBA" id="ARBA00004496"/>
    </source>
</evidence>
<evidence type="ECO:0000256" key="9">
    <source>
        <dbReference type="HAMAP-Rule" id="MF_01925"/>
    </source>
</evidence>
<dbReference type="PROSITE" id="PS00521">
    <property type="entry name" value="P5CR"/>
    <property type="match status" value="1"/>
</dbReference>
<comment type="similarity">
    <text evidence="2 9 12">Belongs to the pyrroline-5-carboxylate reductase family.</text>
</comment>
<dbReference type="InterPro" id="IPR008927">
    <property type="entry name" value="6-PGluconate_DH-like_C_sf"/>
</dbReference>
<dbReference type="AlphaFoldDB" id="A0A679IM12"/>
<reference evidence="15 16" key="1">
    <citation type="submission" date="2020-02" db="EMBL/GenBank/DDBJ databases">
        <title>Characterization of vanA genotype vancomycin-resistant Enterococcus saigonensis VE80.</title>
        <authorList>
            <person name="Harada T."/>
            <person name="Motooka D."/>
            <person name="Nakamura S."/>
            <person name="Yamamoto Y."/>
            <person name="Kawahara R."/>
            <person name="Kawatsu K."/>
        </authorList>
    </citation>
    <scope>NUCLEOTIDE SEQUENCE [LARGE SCALE GENOMIC DNA]</scope>
    <source>
        <strain evidence="15 16">VE80</strain>
    </source>
</reference>
<dbReference type="InterPro" id="IPR053790">
    <property type="entry name" value="P5CR-like_CS"/>
</dbReference>
<dbReference type="GO" id="GO:0005737">
    <property type="term" value="C:cytoplasm"/>
    <property type="evidence" value="ECO:0007669"/>
    <property type="project" value="UniProtKB-SubCell"/>
</dbReference>
<evidence type="ECO:0000313" key="15">
    <source>
        <dbReference type="EMBL" id="BCA84804.1"/>
    </source>
</evidence>
<protein>
    <recommendedName>
        <fullName evidence="9 10">Pyrroline-5-carboxylate reductase</fullName>
        <shortName evidence="9">P5C reductase</shortName>
        <shortName evidence="9">P5CR</shortName>
        <ecNumber evidence="9 10">1.5.1.2</ecNumber>
    </recommendedName>
    <alternativeName>
        <fullName evidence="9">PCA reductase</fullName>
    </alternativeName>
</protein>
<dbReference type="HAMAP" id="MF_01925">
    <property type="entry name" value="P5C_reductase"/>
    <property type="match status" value="1"/>
</dbReference>
<name>A0A679IM12_9ENTE</name>
<gene>
    <name evidence="15" type="primary">proC1</name>
    <name evidence="9" type="synonym">proC</name>
    <name evidence="15" type="ORF">EsVE80_03270</name>
</gene>
<evidence type="ECO:0000256" key="5">
    <source>
        <dbReference type="ARBA" id="ARBA00022650"/>
    </source>
</evidence>
<dbReference type="EC" id="1.5.1.2" evidence="9 10"/>
<comment type="catalytic activity">
    <reaction evidence="9">
        <text>L-proline + NAD(+) = (S)-1-pyrroline-5-carboxylate + NADH + 2 H(+)</text>
        <dbReference type="Rhea" id="RHEA:14105"/>
        <dbReference type="ChEBI" id="CHEBI:15378"/>
        <dbReference type="ChEBI" id="CHEBI:17388"/>
        <dbReference type="ChEBI" id="CHEBI:57540"/>
        <dbReference type="ChEBI" id="CHEBI:57945"/>
        <dbReference type="ChEBI" id="CHEBI:60039"/>
        <dbReference type="EC" id="1.5.1.2"/>
    </reaction>
</comment>
<dbReference type="InterPro" id="IPR028939">
    <property type="entry name" value="P5C_Rdtase_cat_N"/>
</dbReference>
<dbReference type="GO" id="GO:0004735">
    <property type="term" value="F:pyrroline-5-carboxylate reductase activity"/>
    <property type="evidence" value="ECO:0007669"/>
    <property type="project" value="UniProtKB-UniRule"/>
</dbReference>
<dbReference type="EMBL" id="AP022822">
    <property type="protein sequence ID" value="BCA84804.1"/>
    <property type="molecule type" value="Genomic_DNA"/>
</dbReference>
<evidence type="ECO:0000256" key="2">
    <source>
        <dbReference type="ARBA" id="ARBA00005525"/>
    </source>
</evidence>
<keyword evidence="4 9" id="KW-0028">Amino-acid biosynthesis</keyword>
<dbReference type="NCBIfam" id="TIGR00112">
    <property type="entry name" value="proC"/>
    <property type="match status" value="1"/>
</dbReference>
<organism evidence="15 16">
    <name type="scientific">Enterococcus saigonensis</name>
    <dbReference type="NCBI Taxonomy" id="1805431"/>
    <lineage>
        <taxon>Bacteria</taxon>
        <taxon>Bacillati</taxon>
        <taxon>Bacillota</taxon>
        <taxon>Bacilli</taxon>
        <taxon>Lactobacillales</taxon>
        <taxon>Enterococcaceae</taxon>
        <taxon>Enterococcus</taxon>
    </lineage>
</organism>
<dbReference type="Gene3D" id="1.10.3730.10">
    <property type="entry name" value="ProC C-terminal domain-like"/>
    <property type="match status" value="1"/>
</dbReference>
<dbReference type="InterPro" id="IPR000304">
    <property type="entry name" value="Pyrroline-COOH_reductase"/>
</dbReference>
<keyword evidence="7 9" id="KW-0560">Oxidoreductase</keyword>
<dbReference type="Gene3D" id="3.40.50.720">
    <property type="entry name" value="NAD(P)-binding Rossmann-like Domain"/>
    <property type="match status" value="1"/>
</dbReference>
<evidence type="ECO:0000256" key="8">
    <source>
        <dbReference type="ARBA" id="ARBA00058118"/>
    </source>
</evidence>
<dbReference type="PANTHER" id="PTHR11645">
    <property type="entry name" value="PYRROLINE-5-CARBOXYLATE REDUCTASE"/>
    <property type="match status" value="1"/>
</dbReference>
<dbReference type="InterPro" id="IPR029036">
    <property type="entry name" value="P5CR_dimer"/>
</dbReference>
<evidence type="ECO:0000256" key="12">
    <source>
        <dbReference type="RuleBase" id="RU003903"/>
    </source>
</evidence>
<comment type="subcellular location">
    <subcellularLocation>
        <location evidence="1 9">Cytoplasm</location>
    </subcellularLocation>
</comment>
<comment type="function">
    <text evidence="8 9">Catalyzes the reduction of 1-pyrroline-5-carboxylate (PCA) to L-proline.</text>
</comment>
<sequence length="256" mass="27217">MGQAMISGLLQSKLYIREDIFVYDAYGPSLESISKRFDVNVTHTGDELIKKSDIIIFAVKPSILSEVLEHVATVIRKDQLVVSIAAGVTIDTIIGYLGKKQKILRVMPNTPVLVGEGMSAVAANQMVTTGELDQILAIFRSFGKAEVVSEKMMDSVTGLSGSGPAFVYMFIEALADGAVFEGMPREMAYEFAAQTVLGAAKMVGETKEHPGVLKDRVTSPGGTTIAGVKALETEGLRAAGIAAVCAATKKSRELGK</sequence>
<evidence type="ECO:0000256" key="11">
    <source>
        <dbReference type="PIRSR" id="PIRSR000193-1"/>
    </source>
</evidence>
<evidence type="ECO:0000256" key="4">
    <source>
        <dbReference type="ARBA" id="ARBA00022605"/>
    </source>
</evidence>
<evidence type="ECO:0000256" key="3">
    <source>
        <dbReference type="ARBA" id="ARBA00022490"/>
    </source>
</evidence>
<evidence type="ECO:0000256" key="7">
    <source>
        <dbReference type="ARBA" id="ARBA00023002"/>
    </source>
</evidence>
<accession>A0A679IM12</accession>
<evidence type="ECO:0000259" key="13">
    <source>
        <dbReference type="Pfam" id="PF03807"/>
    </source>
</evidence>
<dbReference type="FunFam" id="3.40.50.720:FF:000190">
    <property type="entry name" value="Pyrroline-5-carboxylate reductase"/>
    <property type="match status" value="1"/>
</dbReference>
<dbReference type="SUPFAM" id="SSF51735">
    <property type="entry name" value="NAD(P)-binding Rossmann-fold domains"/>
    <property type="match status" value="1"/>
</dbReference>
<feature type="domain" description="Pyrroline-5-carboxylate reductase dimerisation" evidence="14">
    <location>
        <begin position="150"/>
        <end position="254"/>
    </location>
</feature>
<comment type="catalytic activity">
    <reaction evidence="9 12">
        <text>L-proline + NADP(+) = (S)-1-pyrroline-5-carboxylate + NADPH + 2 H(+)</text>
        <dbReference type="Rhea" id="RHEA:14109"/>
        <dbReference type="ChEBI" id="CHEBI:15378"/>
        <dbReference type="ChEBI" id="CHEBI:17388"/>
        <dbReference type="ChEBI" id="CHEBI:57783"/>
        <dbReference type="ChEBI" id="CHEBI:58349"/>
        <dbReference type="ChEBI" id="CHEBI:60039"/>
        <dbReference type="EC" id="1.5.1.2"/>
    </reaction>
</comment>
<dbReference type="GO" id="GO:0055129">
    <property type="term" value="P:L-proline biosynthetic process"/>
    <property type="evidence" value="ECO:0007669"/>
    <property type="project" value="UniProtKB-UniRule"/>
</dbReference>
<proteinExistence type="inferred from homology"/>
<dbReference type="Pfam" id="PF03807">
    <property type="entry name" value="F420_oxidored"/>
    <property type="match status" value="1"/>
</dbReference>